<dbReference type="PROSITE" id="PS50222">
    <property type="entry name" value="EF_HAND_2"/>
    <property type="match status" value="1"/>
</dbReference>
<evidence type="ECO:0000313" key="3">
    <source>
        <dbReference type="Proteomes" id="UP000327085"/>
    </source>
</evidence>
<organism evidence="2 3">
    <name type="scientific">Prunus dulcis</name>
    <name type="common">Almond</name>
    <name type="synonym">Amygdalus dulcis</name>
    <dbReference type="NCBI Taxonomy" id="3755"/>
    <lineage>
        <taxon>Eukaryota</taxon>
        <taxon>Viridiplantae</taxon>
        <taxon>Streptophyta</taxon>
        <taxon>Embryophyta</taxon>
        <taxon>Tracheophyta</taxon>
        <taxon>Spermatophyta</taxon>
        <taxon>Magnoliopsida</taxon>
        <taxon>eudicotyledons</taxon>
        <taxon>Gunneridae</taxon>
        <taxon>Pentapetalae</taxon>
        <taxon>rosids</taxon>
        <taxon>fabids</taxon>
        <taxon>Rosales</taxon>
        <taxon>Rosaceae</taxon>
        <taxon>Amygdaloideae</taxon>
        <taxon>Amygdaleae</taxon>
        <taxon>Prunus</taxon>
    </lineage>
</organism>
<gene>
    <name evidence="2" type="ORF">ALMOND_2B028051</name>
</gene>
<accession>A0A5E4F9E1</accession>
<dbReference type="GO" id="GO:0005509">
    <property type="term" value="F:calcium ion binding"/>
    <property type="evidence" value="ECO:0007669"/>
    <property type="project" value="InterPro"/>
</dbReference>
<protein>
    <submittedName>
        <fullName evidence="2">PREDICTED: probable calcium-binding</fullName>
    </submittedName>
</protein>
<reference evidence="3" key="1">
    <citation type="journal article" date="2020" name="Plant J.">
        <title>Transposons played a major role in the diversification between the closely related almond and peach genomes: results from the almond genome sequence.</title>
        <authorList>
            <person name="Alioto T."/>
            <person name="Alexiou K.G."/>
            <person name="Bardil A."/>
            <person name="Barteri F."/>
            <person name="Castanera R."/>
            <person name="Cruz F."/>
            <person name="Dhingra A."/>
            <person name="Duval H."/>
            <person name="Fernandez I Marti A."/>
            <person name="Frias L."/>
            <person name="Galan B."/>
            <person name="Garcia J.L."/>
            <person name="Howad W."/>
            <person name="Gomez-Garrido J."/>
            <person name="Gut M."/>
            <person name="Julca I."/>
            <person name="Morata J."/>
            <person name="Puigdomenech P."/>
            <person name="Ribeca P."/>
            <person name="Rubio Cabetas M.J."/>
            <person name="Vlasova A."/>
            <person name="Wirthensohn M."/>
            <person name="Garcia-Mas J."/>
            <person name="Gabaldon T."/>
            <person name="Casacuberta J.M."/>
            <person name="Arus P."/>
        </authorList>
    </citation>
    <scope>NUCLEOTIDE SEQUENCE [LARGE SCALE GENOMIC DNA]</scope>
    <source>
        <strain evidence="3">cv. Texas</strain>
    </source>
</reference>
<dbReference type="SUPFAM" id="SSF47473">
    <property type="entry name" value="EF-hand"/>
    <property type="match status" value="1"/>
</dbReference>
<evidence type="ECO:0000259" key="1">
    <source>
        <dbReference type="PROSITE" id="PS50222"/>
    </source>
</evidence>
<dbReference type="Proteomes" id="UP000327085">
    <property type="component" value="Chromosome 1"/>
</dbReference>
<dbReference type="InterPro" id="IPR002048">
    <property type="entry name" value="EF_hand_dom"/>
</dbReference>
<dbReference type="InParanoid" id="A0A5E4F9E1"/>
<evidence type="ECO:0000313" key="2">
    <source>
        <dbReference type="EMBL" id="VVA24080.1"/>
    </source>
</evidence>
<dbReference type="AlphaFoldDB" id="A0A5E4F9E1"/>
<name>A0A5E4F9E1_PRUDU</name>
<dbReference type="InterPro" id="IPR011992">
    <property type="entry name" value="EF-hand-dom_pair"/>
</dbReference>
<feature type="domain" description="EF-hand" evidence="1">
    <location>
        <begin position="1"/>
        <end position="22"/>
    </location>
</feature>
<proteinExistence type="predicted"/>
<dbReference type="Gramene" id="VVA24080">
    <property type="protein sequence ID" value="VVA24080"/>
    <property type="gene ID" value="Prudul26B028051"/>
</dbReference>
<dbReference type="EMBL" id="CABIKO010000078">
    <property type="protein sequence ID" value="VVA24080.1"/>
    <property type="molecule type" value="Genomic_DNA"/>
</dbReference>
<sequence length="57" mass="6230">MDSNGSLTRLELAALLRSLGFKLIGDVVLVANRNGTVEFDELVTTILPNMNDEILIN</sequence>